<dbReference type="Proteomes" id="UP000494206">
    <property type="component" value="Unassembled WGS sequence"/>
</dbReference>
<sequence>MAKFEDFFTPVSELAEKEPQTGKSNIGKYEEDVKPRNSIETFLTKTPMSVMEEGSKASYQQSIQWQTRELPLSNNAIEFEMICTLAEIKASGRGNSKKIAKHRAAIKYLHEAIDRGRKDEFFIPGETVADAHKNVDQLAELHDDKRSIVAASQEFSVNLNDEIPTADKIPVEGKANENWVGKLQEFLAKNKLQAAEYLTTEEGTPNDRRHIVTCIVGKQKTRGRTGKKMAAKAISSYLMLEILKKNVEDMDKEMCLEGEVEEEFVDLDEKRRSELAELEIQEKDAQAALVKLLSDSKRFSSFNYQYLLPSVNDIGVHQVLLEIKVGIVSQDEAEELEVGAEHTQTEKIARKDRRRDLDSSPFVFCGAGPTEEDAKNSACQSALIHFNTYSF</sequence>
<reference evidence="5 6" key="1">
    <citation type="submission" date="2020-04" db="EMBL/GenBank/DDBJ databases">
        <authorList>
            <person name="Laetsch R D."/>
            <person name="Stevens L."/>
            <person name="Kumar S."/>
            <person name="Blaxter L. M."/>
        </authorList>
    </citation>
    <scope>NUCLEOTIDE SEQUENCE [LARGE SCALE GENOMIC DNA]</scope>
</reference>
<dbReference type="PANTHER" id="PTHR46205">
    <property type="entry name" value="LOQUACIOUS, ISOFORM B"/>
    <property type="match status" value="1"/>
</dbReference>
<dbReference type="GO" id="GO:0005737">
    <property type="term" value="C:cytoplasm"/>
    <property type="evidence" value="ECO:0007669"/>
    <property type="project" value="TreeGrafter"/>
</dbReference>
<name>A0A8S1EQL8_9PELO</name>
<comment type="caution">
    <text evidence="5">The sequence shown here is derived from an EMBL/GenBank/DDBJ whole genome shotgun (WGS) entry which is preliminary data.</text>
</comment>
<dbReference type="GO" id="GO:0070578">
    <property type="term" value="C:RISC-loading complex"/>
    <property type="evidence" value="ECO:0007669"/>
    <property type="project" value="TreeGrafter"/>
</dbReference>
<keyword evidence="6" id="KW-1185">Reference proteome</keyword>
<evidence type="ECO:0000313" key="5">
    <source>
        <dbReference type="EMBL" id="CAB3401684.1"/>
    </source>
</evidence>
<evidence type="ECO:0000256" key="3">
    <source>
        <dbReference type="SAM" id="MobiDB-lite"/>
    </source>
</evidence>
<dbReference type="InterPro" id="IPR051247">
    <property type="entry name" value="RLC_Component"/>
</dbReference>
<dbReference type="GO" id="GO:0035197">
    <property type="term" value="F:siRNA binding"/>
    <property type="evidence" value="ECO:0007669"/>
    <property type="project" value="TreeGrafter"/>
</dbReference>
<dbReference type="Pfam" id="PF00035">
    <property type="entry name" value="dsrm"/>
    <property type="match status" value="1"/>
</dbReference>
<accession>A0A8S1EQL8</accession>
<dbReference type="GO" id="GO:0003725">
    <property type="term" value="F:double-stranded RNA binding"/>
    <property type="evidence" value="ECO:0007669"/>
    <property type="project" value="TreeGrafter"/>
</dbReference>
<feature type="region of interest" description="Disordered" evidence="3">
    <location>
        <begin position="1"/>
        <end position="31"/>
    </location>
</feature>
<dbReference type="SUPFAM" id="SSF54768">
    <property type="entry name" value="dsRNA-binding domain-like"/>
    <property type="match status" value="2"/>
</dbReference>
<keyword evidence="1 2" id="KW-0694">RNA-binding</keyword>
<evidence type="ECO:0000256" key="1">
    <source>
        <dbReference type="ARBA" id="ARBA00022884"/>
    </source>
</evidence>
<dbReference type="GO" id="GO:0016442">
    <property type="term" value="C:RISC complex"/>
    <property type="evidence" value="ECO:0007669"/>
    <property type="project" value="TreeGrafter"/>
</dbReference>
<feature type="domain" description="DRBM" evidence="4">
    <location>
        <begin position="46"/>
        <end position="114"/>
    </location>
</feature>
<dbReference type="EMBL" id="CADEPM010000003">
    <property type="protein sequence ID" value="CAB3401684.1"/>
    <property type="molecule type" value="Genomic_DNA"/>
</dbReference>
<dbReference type="PANTHER" id="PTHR46205:SF3">
    <property type="entry name" value="LOQUACIOUS, ISOFORM B"/>
    <property type="match status" value="1"/>
</dbReference>
<gene>
    <name evidence="5" type="ORF">CBOVIS_LOCUS4397</name>
</gene>
<feature type="domain" description="DRBM" evidence="4">
    <location>
        <begin position="178"/>
        <end position="245"/>
    </location>
</feature>
<organism evidence="5 6">
    <name type="scientific">Caenorhabditis bovis</name>
    <dbReference type="NCBI Taxonomy" id="2654633"/>
    <lineage>
        <taxon>Eukaryota</taxon>
        <taxon>Metazoa</taxon>
        <taxon>Ecdysozoa</taxon>
        <taxon>Nematoda</taxon>
        <taxon>Chromadorea</taxon>
        <taxon>Rhabditida</taxon>
        <taxon>Rhabditina</taxon>
        <taxon>Rhabditomorpha</taxon>
        <taxon>Rhabditoidea</taxon>
        <taxon>Rhabditidae</taxon>
        <taxon>Peloderinae</taxon>
        <taxon>Caenorhabditis</taxon>
    </lineage>
</organism>
<dbReference type="GO" id="GO:0070920">
    <property type="term" value="P:regulation of regulatory ncRNA processing"/>
    <property type="evidence" value="ECO:0007669"/>
    <property type="project" value="TreeGrafter"/>
</dbReference>
<dbReference type="InterPro" id="IPR014720">
    <property type="entry name" value="dsRBD_dom"/>
</dbReference>
<evidence type="ECO:0000259" key="4">
    <source>
        <dbReference type="PROSITE" id="PS50137"/>
    </source>
</evidence>
<dbReference type="GO" id="GO:0005634">
    <property type="term" value="C:nucleus"/>
    <property type="evidence" value="ECO:0007669"/>
    <property type="project" value="TreeGrafter"/>
</dbReference>
<dbReference type="AlphaFoldDB" id="A0A8S1EQL8"/>
<dbReference type="GO" id="GO:0030422">
    <property type="term" value="P:siRNA processing"/>
    <property type="evidence" value="ECO:0007669"/>
    <property type="project" value="TreeGrafter"/>
</dbReference>
<evidence type="ECO:0000313" key="6">
    <source>
        <dbReference type="Proteomes" id="UP000494206"/>
    </source>
</evidence>
<proteinExistence type="predicted"/>
<evidence type="ECO:0000256" key="2">
    <source>
        <dbReference type="PROSITE-ProRule" id="PRU00266"/>
    </source>
</evidence>
<dbReference type="CDD" id="cd00048">
    <property type="entry name" value="DSRM_SF"/>
    <property type="match status" value="2"/>
</dbReference>
<protein>
    <recommendedName>
        <fullName evidence="4">DRBM domain-containing protein</fullName>
    </recommendedName>
</protein>
<dbReference type="OrthoDB" id="10056847at2759"/>
<dbReference type="SMART" id="SM00358">
    <property type="entry name" value="DSRM"/>
    <property type="match status" value="2"/>
</dbReference>
<dbReference type="PROSITE" id="PS50137">
    <property type="entry name" value="DS_RBD"/>
    <property type="match status" value="2"/>
</dbReference>
<dbReference type="Gene3D" id="3.30.160.20">
    <property type="match status" value="2"/>
</dbReference>